<keyword evidence="3 5" id="KW-0479">Metal-binding</keyword>
<dbReference type="PANTHER" id="PTHR24305:SF166">
    <property type="entry name" value="CYTOCHROME P450 12A4, MITOCHONDRIAL-RELATED"/>
    <property type="match status" value="1"/>
</dbReference>
<evidence type="ECO:0000256" key="1">
    <source>
        <dbReference type="ARBA" id="ARBA00001971"/>
    </source>
</evidence>
<reference evidence="7" key="1">
    <citation type="journal article" date="2020" name="Stud. Mycol.">
        <title>101 Dothideomycetes genomes: a test case for predicting lifestyles and emergence of pathogens.</title>
        <authorList>
            <person name="Haridas S."/>
            <person name="Albert R."/>
            <person name="Binder M."/>
            <person name="Bloem J."/>
            <person name="Labutti K."/>
            <person name="Salamov A."/>
            <person name="Andreopoulos B."/>
            <person name="Baker S."/>
            <person name="Barry K."/>
            <person name="Bills G."/>
            <person name="Bluhm B."/>
            <person name="Cannon C."/>
            <person name="Castanera R."/>
            <person name="Culley D."/>
            <person name="Daum C."/>
            <person name="Ezra D."/>
            <person name="Gonzalez J."/>
            <person name="Henrissat B."/>
            <person name="Kuo A."/>
            <person name="Liang C."/>
            <person name="Lipzen A."/>
            <person name="Lutzoni F."/>
            <person name="Magnuson J."/>
            <person name="Mondo S."/>
            <person name="Nolan M."/>
            <person name="Ohm R."/>
            <person name="Pangilinan J."/>
            <person name="Park H.-J."/>
            <person name="Ramirez L."/>
            <person name="Alfaro M."/>
            <person name="Sun H."/>
            <person name="Tritt A."/>
            <person name="Yoshinaga Y."/>
            <person name="Zwiers L.-H."/>
            <person name="Turgeon B."/>
            <person name="Goodwin S."/>
            <person name="Spatafora J."/>
            <person name="Crous P."/>
            <person name="Grigoriev I."/>
        </authorList>
    </citation>
    <scope>NUCLEOTIDE SEQUENCE</scope>
    <source>
        <strain evidence="7">CBS 113389</strain>
    </source>
</reference>
<dbReference type="SUPFAM" id="SSF48264">
    <property type="entry name" value="Cytochrome P450"/>
    <property type="match status" value="1"/>
</dbReference>
<dbReference type="Gene3D" id="1.10.630.10">
    <property type="entry name" value="Cytochrome P450"/>
    <property type="match status" value="1"/>
</dbReference>
<protein>
    <submittedName>
        <fullName evidence="7">Cytochrome P450</fullName>
    </submittedName>
</protein>
<dbReference type="InterPro" id="IPR001128">
    <property type="entry name" value="Cyt_P450"/>
</dbReference>
<gene>
    <name evidence="7" type="ORF">BDY17DRAFT_319879</name>
</gene>
<dbReference type="PRINTS" id="PR00463">
    <property type="entry name" value="EP450I"/>
</dbReference>
<dbReference type="GO" id="GO:0004497">
    <property type="term" value="F:monooxygenase activity"/>
    <property type="evidence" value="ECO:0007669"/>
    <property type="project" value="UniProtKB-KW"/>
</dbReference>
<dbReference type="PROSITE" id="PS00086">
    <property type="entry name" value="CYTOCHROME_P450"/>
    <property type="match status" value="1"/>
</dbReference>
<dbReference type="GO" id="GO:0020037">
    <property type="term" value="F:heme binding"/>
    <property type="evidence" value="ECO:0007669"/>
    <property type="project" value="InterPro"/>
</dbReference>
<dbReference type="CDD" id="cd11062">
    <property type="entry name" value="CYP58-like"/>
    <property type="match status" value="1"/>
</dbReference>
<proteinExistence type="inferred from homology"/>
<dbReference type="GeneID" id="54477357"/>
<comment type="cofactor">
    <cofactor evidence="1 5">
        <name>heme</name>
        <dbReference type="ChEBI" id="CHEBI:30413"/>
    </cofactor>
</comment>
<organism evidence="7 8">
    <name type="scientific">Neohortaea acidophila</name>
    <dbReference type="NCBI Taxonomy" id="245834"/>
    <lineage>
        <taxon>Eukaryota</taxon>
        <taxon>Fungi</taxon>
        <taxon>Dikarya</taxon>
        <taxon>Ascomycota</taxon>
        <taxon>Pezizomycotina</taxon>
        <taxon>Dothideomycetes</taxon>
        <taxon>Dothideomycetidae</taxon>
        <taxon>Mycosphaerellales</taxon>
        <taxon>Teratosphaeriaceae</taxon>
        <taxon>Neohortaea</taxon>
    </lineage>
</organism>
<dbReference type="OrthoDB" id="3945418at2759"/>
<keyword evidence="6" id="KW-0560">Oxidoreductase</keyword>
<evidence type="ECO:0000256" key="3">
    <source>
        <dbReference type="ARBA" id="ARBA00022723"/>
    </source>
</evidence>
<dbReference type="InterPro" id="IPR036396">
    <property type="entry name" value="Cyt_P450_sf"/>
</dbReference>
<evidence type="ECO:0000256" key="2">
    <source>
        <dbReference type="ARBA" id="ARBA00010617"/>
    </source>
</evidence>
<dbReference type="Pfam" id="PF00067">
    <property type="entry name" value="p450"/>
    <property type="match status" value="1"/>
</dbReference>
<dbReference type="InterPro" id="IPR017972">
    <property type="entry name" value="Cyt_P450_CS"/>
</dbReference>
<keyword evidence="8" id="KW-1185">Reference proteome</keyword>
<comment type="similarity">
    <text evidence="2 6">Belongs to the cytochrome P450 family.</text>
</comment>
<dbReference type="GO" id="GO:0005506">
    <property type="term" value="F:iron ion binding"/>
    <property type="evidence" value="ECO:0007669"/>
    <property type="project" value="InterPro"/>
</dbReference>
<dbReference type="AlphaFoldDB" id="A0A6A6Q7G8"/>
<evidence type="ECO:0000256" key="4">
    <source>
        <dbReference type="ARBA" id="ARBA00023004"/>
    </source>
</evidence>
<evidence type="ECO:0000256" key="5">
    <source>
        <dbReference type="PIRSR" id="PIRSR602401-1"/>
    </source>
</evidence>
<dbReference type="InterPro" id="IPR050121">
    <property type="entry name" value="Cytochrome_P450_monoxygenase"/>
</dbReference>
<accession>A0A6A6Q7G8</accession>
<dbReference type="RefSeq" id="XP_033593896.1">
    <property type="nucleotide sequence ID" value="XM_033736355.1"/>
</dbReference>
<keyword evidence="6" id="KW-0503">Monooxygenase</keyword>
<dbReference type="PANTHER" id="PTHR24305">
    <property type="entry name" value="CYTOCHROME P450"/>
    <property type="match status" value="1"/>
</dbReference>
<name>A0A6A6Q7G8_9PEZI</name>
<evidence type="ECO:0000313" key="8">
    <source>
        <dbReference type="Proteomes" id="UP000799767"/>
    </source>
</evidence>
<evidence type="ECO:0000313" key="7">
    <source>
        <dbReference type="EMBL" id="KAF2487327.1"/>
    </source>
</evidence>
<dbReference type="EMBL" id="MU001631">
    <property type="protein sequence ID" value="KAF2487327.1"/>
    <property type="molecule type" value="Genomic_DNA"/>
</dbReference>
<sequence length="509" mass="57210">MPFAFLALSISILLLFLTAIIHRLYLHPLSHIPGPRLAALTYYYQAYYDIYPHRGQFLFHTAALHARYGPIIRIGPNEIHINDIAFYPDVYPTGPQRRRDKSAEWFWFAGLDEFTGRSAFATLEHGLHRVRRGAFAGFFSRGKVLELQPRIRAKVEVLRESLLRREGTGEVVDLRDACGALTLEVITEYCFGAPISVLDSDDYAKVYNEMLRSSTQIHPIGRAFPMVTRALLRLAESFMEGNEGFDVNKQKQKEVDRLTKAAYDDARRTDKPDEEKWTTAIHEIVADEALPPEEKTLKRIMNDAYVFVGAGMETTGRTLAVTLYHILANPEIHKRLMEELRGVIPSSSAPMPDVSALEKLPFLTAVLTEGIRMSHGTAGRLARVAPGEDLNYHGINIPRGTTMSQSSYLIHTNPVIFPAPLEFHPERFMGDGAAEAHKSLVAFGRGTRMCVGMNLAWAELYLTIAMLLTSVEMELWETTERDATVAMEFFLGTLPSDSNGIRVKIVGRL</sequence>
<dbReference type="InterPro" id="IPR002401">
    <property type="entry name" value="Cyt_P450_E_grp-I"/>
</dbReference>
<keyword evidence="4 5" id="KW-0408">Iron</keyword>
<keyword evidence="5 6" id="KW-0349">Heme</keyword>
<dbReference type="Proteomes" id="UP000799767">
    <property type="component" value="Unassembled WGS sequence"/>
</dbReference>
<dbReference type="GO" id="GO:0016705">
    <property type="term" value="F:oxidoreductase activity, acting on paired donors, with incorporation or reduction of molecular oxygen"/>
    <property type="evidence" value="ECO:0007669"/>
    <property type="project" value="InterPro"/>
</dbReference>
<dbReference type="PRINTS" id="PR00385">
    <property type="entry name" value="P450"/>
</dbReference>
<evidence type="ECO:0000256" key="6">
    <source>
        <dbReference type="RuleBase" id="RU000461"/>
    </source>
</evidence>
<feature type="binding site" description="axial binding residue" evidence="5">
    <location>
        <position position="450"/>
    </location>
    <ligand>
        <name>heme</name>
        <dbReference type="ChEBI" id="CHEBI:30413"/>
    </ligand>
    <ligandPart>
        <name>Fe</name>
        <dbReference type="ChEBI" id="CHEBI:18248"/>
    </ligandPart>
</feature>